<feature type="region of interest" description="Disordered" evidence="5">
    <location>
        <begin position="1100"/>
        <end position="1188"/>
    </location>
</feature>
<dbReference type="PROSITE" id="PS51294">
    <property type="entry name" value="HTH_MYB"/>
    <property type="match status" value="3"/>
</dbReference>
<dbReference type="GO" id="GO:0042796">
    <property type="term" value="P:snRNA transcription by RNA polymerase III"/>
    <property type="evidence" value="ECO:0007669"/>
    <property type="project" value="TreeGrafter"/>
</dbReference>
<keyword evidence="1" id="KW-0805">Transcription regulation</keyword>
<evidence type="ECO:0000259" key="6">
    <source>
        <dbReference type="PROSITE" id="PS50090"/>
    </source>
</evidence>
<proteinExistence type="predicted"/>
<dbReference type="SUPFAM" id="SSF46689">
    <property type="entry name" value="Homeodomain-like"/>
    <property type="match status" value="3"/>
</dbReference>
<feature type="domain" description="HTH myb-type" evidence="7">
    <location>
        <begin position="538"/>
        <end position="583"/>
    </location>
</feature>
<evidence type="ECO:0000313" key="9">
    <source>
        <dbReference type="Proteomes" id="UP001141806"/>
    </source>
</evidence>
<feature type="domain" description="HTH myb-type" evidence="7">
    <location>
        <begin position="584"/>
        <end position="638"/>
    </location>
</feature>
<evidence type="ECO:0000259" key="7">
    <source>
        <dbReference type="PROSITE" id="PS51294"/>
    </source>
</evidence>
<keyword evidence="3" id="KW-0804">Transcription</keyword>
<dbReference type="InterPro" id="IPR051575">
    <property type="entry name" value="Myb-like_DNA-bd"/>
</dbReference>
<feature type="region of interest" description="Disordered" evidence="5">
    <location>
        <begin position="664"/>
        <end position="715"/>
    </location>
</feature>
<dbReference type="InterPro" id="IPR009057">
    <property type="entry name" value="Homeodomain-like_sf"/>
</dbReference>
<dbReference type="Proteomes" id="UP001141806">
    <property type="component" value="Unassembled WGS sequence"/>
</dbReference>
<dbReference type="Gene3D" id="1.10.10.60">
    <property type="entry name" value="Homeodomain-like"/>
    <property type="match status" value="4"/>
</dbReference>
<dbReference type="InterPro" id="IPR017930">
    <property type="entry name" value="Myb_dom"/>
</dbReference>
<accession>A0A9Q0QWI2</accession>
<gene>
    <name evidence="8" type="ORF">NE237_007854</name>
</gene>
<protein>
    <recommendedName>
        <fullName evidence="10">Myb transcription factor</fullName>
    </recommendedName>
</protein>
<feature type="region of interest" description="Disordered" evidence="5">
    <location>
        <begin position="42"/>
        <end position="65"/>
    </location>
</feature>
<evidence type="ECO:0008006" key="10">
    <source>
        <dbReference type="Google" id="ProtNLM"/>
    </source>
</evidence>
<keyword evidence="4" id="KW-0539">Nucleus</keyword>
<dbReference type="GO" id="GO:0042795">
    <property type="term" value="P:snRNA transcription by RNA polymerase II"/>
    <property type="evidence" value="ECO:0007669"/>
    <property type="project" value="TreeGrafter"/>
</dbReference>
<feature type="region of interest" description="Disordered" evidence="5">
    <location>
        <begin position="728"/>
        <end position="766"/>
    </location>
</feature>
<evidence type="ECO:0000256" key="1">
    <source>
        <dbReference type="ARBA" id="ARBA00023015"/>
    </source>
</evidence>
<evidence type="ECO:0000256" key="3">
    <source>
        <dbReference type="ARBA" id="ARBA00023163"/>
    </source>
</evidence>
<feature type="region of interest" description="Disordered" evidence="5">
    <location>
        <begin position="1"/>
        <end position="28"/>
    </location>
</feature>
<dbReference type="GO" id="GO:0000978">
    <property type="term" value="F:RNA polymerase II cis-regulatory region sequence-specific DNA binding"/>
    <property type="evidence" value="ECO:0007669"/>
    <property type="project" value="TreeGrafter"/>
</dbReference>
<dbReference type="InterPro" id="IPR001005">
    <property type="entry name" value="SANT/Myb"/>
</dbReference>
<organism evidence="8 9">
    <name type="scientific">Protea cynaroides</name>
    <dbReference type="NCBI Taxonomy" id="273540"/>
    <lineage>
        <taxon>Eukaryota</taxon>
        <taxon>Viridiplantae</taxon>
        <taxon>Streptophyta</taxon>
        <taxon>Embryophyta</taxon>
        <taxon>Tracheophyta</taxon>
        <taxon>Spermatophyta</taxon>
        <taxon>Magnoliopsida</taxon>
        <taxon>Proteales</taxon>
        <taxon>Proteaceae</taxon>
        <taxon>Protea</taxon>
    </lineage>
</organism>
<evidence type="ECO:0000256" key="4">
    <source>
        <dbReference type="ARBA" id="ARBA00023242"/>
    </source>
</evidence>
<dbReference type="SMART" id="SM00717">
    <property type="entry name" value="SANT"/>
    <property type="match status" value="5"/>
</dbReference>
<dbReference type="OrthoDB" id="2143914at2759"/>
<dbReference type="PANTHER" id="PTHR46621">
    <property type="entry name" value="SNRNA-ACTIVATING PROTEIN COMPLEX SUBUNIT 4"/>
    <property type="match status" value="1"/>
</dbReference>
<name>A0A9Q0QWI2_9MAGN</name>
<feature type="region of interest" description="Disordered" evidence="5">
    <location>
        <begin position="779"/>
        <end position="908"/>
    </location>
</feature>
<reference evidence="8" key="1">
    <citation type="journal article" date="2023" name="Plant J.">
        <title>The genome of the king protea, Protea cynaroides.</title>
        <authorList>
            <person name="Chang J."/>
            <person name="Duong T.A."/>
            <person name="Schoeman C."/>
            <person name="Ma X."/>
            <person name="Roodt D."/>
            <person name="Barker N."/>
            <person name="Li Z."/>
            <person name="Van de Peer Y."/>
            <person name="Mizrachi E."/>
        </authorList>
    </citation>
    <scope>NUCLEOTIDE SEQUENCE</scope>
    <source>
        <tissue evidence="8">Young leaves</tissue>
    </source>
</reference>
<evidence type="ECO:0000256" key="2">
    <source>
        <dbReference type="ARBA" id="ARBA00023125"/>
    </source>
</evidence>
<feature type="compositionally biased region" description="Polar residues" evidence="5">
    <location>
        <begin position="1111"/>
        <end position="1121"/>
    </location>
</feature>
<feature type="domain" description="HTH myb-type" evidence="7">
    <location>
        <begin position="479"/>
        <end position="534"/>
    </location>
</feature>
<dbReference type="EMBL" id="JAMYWD010000004">
    <property type="protein sequence ID" value="KAJ4974680.1"/>
    <property type="molecule type" value="Genomic_DNA"/>
</dbReference>
<feature type="domain" description="Myb-like" evidence="6">
    <location>
        <begin position="538"/>
        <end position="583"/>
    </location>
</feature>
<keyword evidence="9" id="KW-1185">Reference proteome</keyword>
<comment type="caution">
    <text evidence="8">The sequence shown here is derived from an EMBL/GenBank/DDBJ whole genome shotgun (WGS) entry which is preliminary data.</text>
</comment>
<dbReference type="CDD" id="cd00167">
    <property type="entry name" value="SANT"/>
    <property type="match status" value="3"/>
</dbReference>
<feature type="compositionally biased region" description="Basic and acidic residues" evidence="5">
    <location>
        <begin position="1128"/>
        <end position="1138"/>
    </location>
</feature>
<evidence type="ECO:0000313" key="8">
    <source>
        <dbReference type="EMBL" id="KAJ4974680.1"/>
    </source>
</evidence>
<feature type="compositionally biased region" description="Basic and acidic residues" evidence="5">
    <location>
        <begin position="752"/>
        <end position="764"/>
    </location>
</feature>
<keyword evidence="2" id="KW-0238">DNA-binding</keyword>
<feature type="domain" description="Myb-like" evidence="6">
    <location>
        <begin position="479"/>
        <end position="530"/>
    </location>
</feature>
<dbReference type="GO" id="GO:0019185">
    <property type="term" value="C:snRNA-activating protein complex"/>
    <property type="evidence" value="ECO:0007669"/>
    <property type="project" value="TreeGrafter"/>
</dbReference>
<feature type="compositionally biased region" description="Polar residues" evidence="5">
    <location>
        <begin position="978"/>
        <end position="987"/>
    </location>
</feature>
<dbReference type="PANTHER" id="PTHR46621:SF1">
    <property type="entry name" value="SNRNA-ACTIVATING PROTEIN COMPLEX SUBUNIT 4"/>
    <property type="match status" value="1"/>
</dbReference>
<dbReference type="PROSITE" id="PS50090">
    <property type="entry name" value="MYB_LIKE"/>
    <property type="match status" value="4"/>
</dbReference>
<dbReference type="Pfam" id="PF00249">
    <property type="entry name" value="Myb_DNA-binding"/>
    <property type="match status" value="4"/>
</dbReference>
<sequence>MGSALGDGEDGESFSGSDRDESLDEDMEALRRACMLTGTNSNEIEDVSAAPAAAFDSEGNDSETDDVELFRSIQQRFSGQWEDERPLVLKPLRTLPPASDGEDDFETLRAIQTRFANYDNDALMKTGSTSVNDPNTRLTPEQDTANILFANDTADEALDSDVPDYEDAHTAYEHLESISDGDPRSQPLASIEWHQPVAPLLSSVPRKCSSFPASGQVFIDAIKKNRSCQKFIRSKLIEIEARIEENKKLLERIKILKDFQSSCKRRAGRALSQKKDGRAQLISIPKSKNSQNLKAIGKKASALFYGPVENSHVQFYRTVLTTLFPLSLSRQPWSQVEKENLAKGIKQQIQEMLFDKSLVVYSGSGESSGASDAVDNIIASIADLEITPEILRQFLPKIDWQRLASMHFMGRSGAECEARWLNSEDPLINHNAWTKNEDKKLLHLLQERGTTYNWIDIASRLETNRTPFQCLARYQRSLNNHIIKSDWTAEEDAQLCSAVEAFGEGNWQLIASYLEGRTGNQCSNRWRKTLHPSRKTVGRWTVDEDKCLKVAVMLFGSKSWSKIEKFVPGRTQVQCRERWVNVLDPSLNLGEWTEEEDSKLEAAIKEHGHCWSKIAAAVPLRTDSQCRRRWKVLFPHEVPLLQAARKIQKAALISNFVDRESERPELGAGDFHPLPGTDSISDLENGNNNGKEKKRSNDTPKSRSNRSRTKAQIYTDEALNLINGDDAETIGVDDASSKKRKTPKLPSKRKKYAESVQDHLDHSSTPEYSTCLRAMNGDIDTVGGNDTTKENKSTKPLSRSNKSTKRAPDHQPLSLSADDVETSGVDFATSKKKNAAKACPRKRKHTKPLQDGHNLDGNYAGTDGMEGYNRKPKKKPTTGPDHQSLLLSAEDSGPLKITNADDVQTPGVDYSTSIKTNGVKACSERSICTEPIQANQNLNGNNVEITGGGDANAKNKKDPRQCSKKKIYAKSAHDHQNGKQIEINSGDNCMPRKRKASSETSGVDYATSKKENTTKACPKKRKRAEPLQDGHDLNGDNAVTTGLEDFNLKNKKKPNTGPGHQSFSMSEDSRLLKITNVDDVQTEGVDNTTSKRKNVVKACSERSQCPEPTEGDQSLSGNNVEVTGGDDANSKNNKDPRQCSKRKIYAKSAHDHPNGIEINDGDKSVHRKRKASSSCSKRGKCINPTEDHGVLTSPSEHLTPLWIATVEDVEAHTGDTISNCELKLHGSQVKIGKLIAPQLDSQDLSLPSEQPTFDIIDASLKVGLRAADVAEKDGSEKLTKEKPCIELASRTIDEHNVTHPLLCYKDKCTEQEFDSQDLSPPLGQSTMGIIDTSLSGRLRTADVHDKDRPKK</sequence>
<feature type="compositionally biased region" description="Basic and acidic residues" evidence="5">
    <location>
        <begin position="1148"/>
        <end position="1164"/>
    </location>
</feature>
<dbReference type="GO" id="GO:0001006">
    <property type="term" value="F:RNA polymerase III type 3 promoter sequence-specific DNA binding"/>
    <property type="evidence" value="ECO:0007669"/>
    <property type="project" value="TreeGrafter"/>
</dbReference>
<feature type="compositionally biased region" description="Basic and acidic residues" evidence="5">
    <location>
        <begin position="1024"/>
        <end position="1034"/>
    </location>
</feature>
<feature type="domain" description="Myb-like" evidence="6">
    <location>
        <begin position="584"/>
        <end position="634"/>
    </location>
</feature>
<feature type="domain" description="Myb-like" evidence="6">
    <location>
        <begin position="425"/>
        <end position="478"/>
    </location>
</feature>
<feature type="compositionally biased region" description="Basic residues" evidence="5">
    <location>
        <begin position="738"/>
        <end position="751"/>
    </location>
</feature>
<feature type="region of interest" description="Disordered" evidence="5">
    <location>
        <begin position="970"/>
        <end position="1070"/>
    </location>
</feature>
<feature type="compositionally biased region" description="Basic residues" evidence="5">
    <location>
        <begin position="830"/>
        <end position="847"/>
    </location>
</feature>
<evidence type="ECO:0000256" key="5">
    <source>
        <dbReference type="SAM" id="MobiDB-lite"/>
    </source>
</evidence>